<evidence type="ECO:0000313" key="1">
    <source>
        <dbReference type="EMBL" id="KAI0065870.1"/>
    </source>
</evidence>
<name>A0ACB8TBC9_9AGAM</name>
<reference evidence="1" key="2">
    <citation type="journal article" date="2022" name="New Phytol.">
        <title>Evolutionary transition to the ectomycorrhizal habit in the genomes of a hyperdiverse lineage of mushroom-forming fungi.</title>
        <authorList>
            <person name="Looney B."/>
            <person name="Miyauchi S."/>
            <person name="Morin E."/>
            <person name="Drula E."/>
            <person name="Courty P.E."/>
            <person name="Kohler A."/>
            <person name="Kuo A."/>
            <person name="LaButti K."/>
            <person name="Pangilinan J."/>
            <person name="Lipzen A."/>
            <person name="Riley R."/>
            <person name="Andreopoulos W."/>
            <person name="He G."/>
            <person name="Johnson J."/>
            <person name="Nolan M."/>
            <person name="Tritt A."/>
            <person name="Barry K.W."/>
            <person name="Grigoriev I.V."/>
            <person name="Nagy L.G."/>
            <person name="Hibbett D."/>
            <person name="Henrissat B."/>
            <person name="Matheny P.B."/>
            <person name="Labbe J."/>
            <person name="Martin F.M."/>
        </authorList>
    </citation>
    <scope>NUCLEOTIDE SEQUENCE</scope>
    <source>
        <strain evidence="1">HHB10654</strain>
    </source>
</reference>
<gene>
    <name evidence="1" type="ORF">BV25DRAFT_1905938</name>
</gene>
<protein>
    <submittedName>
        <fullName evidence="1">Uncharacterized protein</fullName>
    </submittedName>
</protein>
<reference evidence="1" key="1">
    <citation type="submission" date="2021-03" db="EMBL/GenBank/DDBJ databases">
        <authorList>
            <consortium name="DOE Joint Genome Institute"/>
            <person name="Ahrendt S."/>
            <person name="Looney B.P."/>
            <person name="Miyauchi S."/>
            <person name="Morin E."/>
            <person name="Drula E."/>
            <person name="Courty P.E."/>
            <person name="Chicoki N."/>
            <person name="Fauchery L."/>
            <person name="Kohler A."/>
            <person name="Kuo A."/>
            <person name="Labutti K."/>
            <person name="Pangilinan J."/>
            <person name="Lipzen A."/>
            <person name="Riley R."/>
            <person name="Andreopoulos W."/>
            <person name="He G."/>
            <person name="Johnson J."/>
            <person name="Barry K.W."/>
            <person name="Grigoriev I.V."/>
            <person name="Nagy L."/>
            <person name="Hibbett D."/>
            <person name="Henrissat B."/>
            <person name="Matheny P.B."/>
            <person name="Labbe J."/>
            <person name="Martin F."/>
        </authorList>
    </citation>
    <scope>NUCLEOTIDE SEQUENCE</scope>
    <source>
        <strain evidence="1">HHB10654</strain>
    </source>
</reference>
<evidence type="ECO:0000313" key="2">
    <source>
        <dbReference type="Proteomes" id="UP000814140"/>
    </source>
</evidence>
<dbReference type="Proteomes" id="UP000814140">
    <property type="component" value="Unassembled WGS sequence"/>
</dbReference>
<dbReference type="EMBL" id="MU277194">
    <property type="protein sequence ID" value="KAI0065870.1"/>
    <property type="molecule type" value="Genomic_DNA"/>
</dbReference>
<accession>A0ACB8TBC9</accession>
<keyword evidence="2" id="KW-1185">Reference proteome</keyword>
<organism evidence="1 2">
    <name type="scientific">Artomyces pyxidatus</name>
    <dbReference type="NCBI Taxonomy" id="48021"/>
    <lineage>
        <taxon>Eukaryota</taxon>
        <taxon>Fungi</taxon>
        <taxon>Dikarya</taxon>
        <taxon>Basidiomycota</taxon>
        <taxon>Agaricomycotina</taxon>
        <taxon>Agaricomycetes</taxon>
        <taxon>Russulales</taxon>
        <taxon>Auriscalpiaceae</taxon>
        <taxon>Artomyces</taxon>
    </lineage>
</organism>
<comment type="caution">
    <text evidence="1">The sequence shown here is derived from an EMBL/GenBank/DDBJ whole genome shotgun (WGS) entry which is preliminary data.</text>
</comment>
<sequence length="335" mass="37154">MLSPSIAGFIPLPVSYSSTSQHILYIRPHVGASKKAQHHRRVWPDGRTLFMVNVPPDATEREIVLLFKSCGTVEEVVFDSDEVVEGDAEDESGSEEEGEDGKPSEDEHLRKKRRLVKDEPRPPKVTALPIPPLRTMRKTGHTAHVIFLDPSSVARALALAKPAKAGQAPQARPWPISDESPLGLEHYTALYDSLRPPLDAVREHADTSIGLYDHELAARKRALQRGSKYRKGEAIVDEDGFTLVTRGGAYGQAVGGGVGVASKKFLKEHGGRKGGNAKESGSRRTRKKEGKEKAAFYAFQVHEKKRNELLNLKKKWEEDKAAVEKLKSSRKFKPY</sequence>
<proteinExistence type="predicted"/>